<dbReference type="InterPro" id="IPR015943">
    <property type="entry name" value="WD40/YVTN_repeat-like_dom_sf"/>
</dbReference>
<dbReference type="Proteomes" id="UP000187013">
    <property type="component" value="Unassembled WGS sequence"/>
</dbReference>
<sequence length="645" mass="72963">MTAMKRGRGRPRKNESKANETPKVSSKSSENDDNNNGNNDNIGIIKSAVVEATRRRPRRTAARKVTPDPEAELGVQLDKEDEDEEFVPEVDVDEETQKPDKRRKTRSPKTSIEINSSKVQQRGSNLERKGKIIRALKDLSSARDKIERIYGLNEHKLLRLAKVKEGFEPYLFCFPSEMIQRDSPYYVDCKPPCSIDNVYDKVIPSTSSLKFHDIDVKELDQIFTKNKKEHKIIINESETALQSEQSMEFPVLPYGKRHGFVYNSGGFITDMAWLSQDESDDQYLAVALSQYFERPSDSHLRMFESESHTSCIEIFRLNTNTLKFTKLQTLAHSFGEIWNLKWHEGCEKNGVLGVLAFVCQNGSFKLTEVTVPNDDSHVVRFLDEASLSVSMPNTNITCYDFLSPTSIICGFKNGFVAEFDLTDPEFPSYYHKMHDSYVISICVASSETERTTVGTLSVDGYFYIFDAKEIFTSKLEVTRFRGTNIIPIAYLPQLYAFVHSDGTNSLKTVVPRAAFGMHTIALQETTIVSVGTSRLHPLVLNGSSDGNIAIDNVSRRVLTGIKNSSVAHCSLRLWKWEYSKREDKYRLNHNYEIYKPSINEISGVKIDAHGVNISCIKWNETSAAGQFYAFANSAGLLTIEKLGND</sequence>
<dbReference type="GO" id="GO:0005634">
    <property type="term" value="C:nucleus"/>
    <property type="evidence" value="ECO:0007669"/>
    <property type="project" value="UniProtKB-SubCell"/>
</dbReference>
<dbReference type="PANTHER" id="PTHR15052">
    <property type="entry name" value="RNA POLYMERASE III TRANSCRIPTION INITIATION FACTOR COMPLEX SUBUNIT"/>
    <property type="match status" value="1"/>
</dbReference>
<dbReference type="InterPro" id="IPR000637">
    <property type="entry name" value="HMGI/Y_DNA-bd_CS"/>
</dbReference>
<keyword evidence="3" id="KW-0539">Nucleus</keyword>
<dbReference type="InterPro" id="IPR036322">
    <property type="entry name" value="WD40_repeat_dom_sf"/>
</dbReference>
<evidence type="ECO:0000256" key="1">
    <source>
        <dbReference type="ARBA" id="ARBA00004123"/>
    </source>
</evidence>
<evidence type="ECO:0000256" key="2">
    <source>
        <dbReference type="ARBA" id="ARBA00023163"/>
    </source>
</evidence>
<name>A0A1Q3A3M2_ZYGRO</name>
<dbReference type="eggNOG" id="ENOG502S1WJ">
    <property type="taxonomic scope" value="Eukaryota"/>
</dbReference>
<dbReference type="PANTHER" id="PTHR15052:SF2">
    <property type="entry name" value="GENERAL TRANSCRIPTION FACTOR 3C POLYPEPTIDE 2"/>
    <property type="match status" value="1"/>
</dbReference>
<evidence type="ECO:0000313" key="6">
    <source>
        <dbReference type="Proteomes" id="UP000187013"/>
    </source>
</evidence>
<feature type="region of interest" description="Disordered" evidence="4">
    <location>
        <begin position="1"/>
        <end position="125"/>
    </location>
</feature>
<dbReference type="EMBL" id="BDGX01000021">
    <property type="protein sequence ID" value="GAV50190.1"/>
    <property type="molecule type" value="Genomic_DNA"/>
</dbReference>
<comment type="caution">
    <text evidence="5">The sequence shown here is derived from an EMBL/GenBank/DDBJ whole genome shotgun (WGS) entry which is preliminary data.</text>
</comment>
<evidence type="ECO:0000256" key="3">
    <source>
        <dbReference type="ARBA" id="ARBA00023242"/>
    </source>
</evidence>
<reference evidence="5 6" key="1">
    <citation type="submission" date="2016-08" db="EMBL/GenBank/DDBJ databases">
        <title>Draft genome sequence of allopolyploid Zygosaccharomyces rouxii.</title>
        <authorList>
            <person name="Watanabe J."/>
            <person name="Uehara K."/>
            <person name="Mogi Y."/>
            <person name="Tsukioka Y."/>
        </authorList>
    </citation>
    <scope>NUCLEOTIDE SEQUENCE [LARGE SCALE GENOMIC DNA]</scope>
    <source>
        <strain evidence="5 6">NBRC 110957</strain>
    </source>
</reference>
<dbReference type="InterPro" id="IPR052416">
    <property type="entry name" value="GTF3C_component"/>
</dbReference>
<dbReference type="AlphaFoldDB" id="A0A1Q3A3M2"/>
<accession>A0A1Q3A3M2</accession>
<dbReference type="Gene3D" id="2.130.10.10">
    <property type="entry name" value="YVTN repeat-like/Quinoprotein amine dehydrogenase"/>
    <property type="match status" value="1"/>
</dbReference>
<evidence type="ECO:0000313" key="5">
    <source>
        <dbReference type="EMBL" id="GAV50190.1"/>
    </source>
</evidence>
<dbReference type="GO" id="GO:0000127">
    <property type="term" value="C:transcription factor TFIIIC complex"/>
    <property type="evidence" value="ECO:0007669"/>
    <property type="project" value="TreeGrafter"/>
</dbReference>
<dbReference type="OrthoDB" id="4703at2759"/>
<feature type="compositionally biased region" description="Basic residues" evidence="4">
    <location>
        <begin position="1"/>
        <end position="11"/>
    </location>
</feature>
<keyword evidence="2" id="KW-0804">Transcription</keyword>
<gene>
    <name evidence="5" type="ORF">ZYGR_0U00460</name>
</gene>
<feature type="compositionally biased region" description="Low complexity" evidence="4">
    <location>
        <begin position="34"/>
        <end position="51"/>
    </location>
</feature>
<dbReference type="PROSITE" id="PS00354">
    <property type="entry name" value="HMGI_Y"/>
    <property type="match status" value="1"/>
</dbReference>
<feature type="compositionally biased region" description="Acidic residues" evidence="4">
    <location>
        <begin position="79"/>
        <end position="94"/>
    </location>
</feature>
<feature type="compositionally biased region" description="Polar residues" evidence="4">
    <location>
        <begin position="108"/>
        <end position="124"/>
    </location>
</feature>
<organism evidence="5 6">
    <name type="scientific">Zygosaccharomyces rouxii</name>
    <dbReference type="NCBI Taxonomy" id="4956"/>
    <lineage>
        <taxon>Eukaryota</taxon>
        <taxon>Fungi</taxon>
        <taxon>Dikarya</taxon>
        <taxon>Ascomycota</taxon>
        <taxon>Saccharomycotina</taxon>
        <taxon>Saccharomycetes</taxon>
        <taxon>Saccharomycetales</taxon>
        <taxon>Saccharomycetaceae</taxon>
        <taxon>Zygosaccharomyces</taxon>
    </lineage>
</organism>
<comment type="subcellular location">
    <subcellularLocation>
        <location evidence="1">Nucleus</location>
    </subcellularLocation>
</comment>
<dbReference type="GO" id="GO:0006355">
    <property type="term" value="P:regulation of DNA-templated transcription"/>
    <property type="evidence" value="ECO:0007669"/>
    <property type="project" value="InterPro"/>
</dbReference>
<dbReference type="GO" id="GO:0006383">
    <property type="term" value="P:transcription by RNA polymerase III"/>
    <property type="evidence" value="ECO:0007669"/>
    <property type="project" value="TreeGrafter"/>
</dbReference>
<dbReference type="SUPFAM" id="SSF50978">
    <property type="entry name" value="WD40 repeat-like"/>
    <property type="match status" value="1"/>
</dbReference>
<proteinExistence type="predicted"/>
<evidence type="ECO:0008006" key="7">
    <source>
        <dbReference type="Google" id="ProtNLM"/>
    </source>
</evidence>
<protein>
    <recommendedName>
        <fullName evidence="7">Transcription factor tau 91 kDa subunit</fullName>
    </recommendedName>
</protein>
<evidence type="ECO:0000256" key="4">
    <source>
        <dbReference type="SAM" id="MobiDB-lite"/>
    </source>
</evidence>